<organism evidence="1 2">
    <name type="scientific">Ceratitis capitata</name>
    <name type="common">Mediterranean fruit fly</name>
    <name type="synonym">Tephritis capitata</name>
    <dbReference type="NCBI Taxonomy" id="7213"/>
    <lineage>
        <taxon>Eukaryota</taxon>
        <taxon>Metazoa</taxon>
        <taxon>Ecdysozoa</taxon>
        <taxon>Arthropoda</taxon>
        <taxon>Hexapoda</taxon>
        <taxon>Insecta</taxon>
        <taxon>Pterygota</taxon>
        <taxon>Neoptera</taxon>
        <taxon>Endopterygota</taxon>
        <taxon>Diptera</taxon>
        <taxon>Brachycera</taxon>
        <taxon>Muscomorpha</taxon>
        <taxon>Tephritoidea</taxon>
        <taxon>Tephritidae</taxon>
        <taxon>Ceratitis</taxon>
        <taxon>Ceratitis</taxon>
    </lineage>
</organism>
<evidence type="ECO:0000313" key="2">
    <source>
        <dbReference type="Proteomes" id="UP000606786"/>
    </source>
</evidence>
<dbReference type="Proteomes" id="UP000606786">
    <property type="component" value="Unassembled WGS sequence"/>
</dbReference>
<dbReference type="EMBL" id="CAJHJT010000012">
    <property type="protein sequence ID" value="CAD6999888.1"/>
    <property type="molecule type" value="Genomic_DNA"/>
</dbReference>
<sequence length="53" mass="5943">MSLLLNQLEKQYTNALRSLGRSNQQSGICFSEFQQTSTSHYNTLYPSITLAGT</sequence>
<name>A0A811UNJ0_CERCA</name>
<gene>
    <name evidence="1" type="ORF">CCAP1982_LOCUS8399</name>
</gene>
<keyword evidence="2" id="KW-1185">Reference proteome</keyword>
<evidence type="ECO:0000313" key="1">
    <source>
        <dbReference type="EMBL" id="CAD6999888.1"/>
    </source>
</evidence>
<comment type="caution">
    <text evidence="1">The sequence shown here is derived from an EMBL/GenBank/DDBJ whole genome shotgun (WGS) entry which is preliminary data.</text>
</comment>
<dbReference type="AlphaFoldDB" id="A0A811UNJ0"/>
<protein>
    <submittedName>
        <fullName evidence="1">(Mediterranean fruit fly) hypothetical protein</fullName>
    </submittedName>
</protein>
<reference evidence="1" key="1">
    <citation type="submission" date="2020-11" db="EMBL/GenBank/DDBJ databases">
        <authorList>
            <person name="Whitehead M."/>
        </authorList>
    </citation>
    <scope>NUCLEOTIDE SEQUENCE</scope>
    <source>
        <strain evidence="1">EGII</strain>
    </source>
</reference>
<accession>A0A811UNJ0</accession>
<proteinExistence type="predicted"/>